<dbReference type="AlphaFoldDB" id="L7J8F1"/>
<name>L7J8F1_PYRO1</name>
<protein>
    <submittedName>
        <fullName evidence="1">Uncharacterized protein</fullName>
    </submittedName>
</protein>
<evidence type="ECO:0000313" key="1">
    <source>
        <dbReference type="EMBL" id="ELQ64129.1"/>
    </source>
</evidence>
<feature type="non-terminal residue" evidence="1">
    <location>
        <position position="1"/>
    </location>
</feature>
<sequence>KGLIHSTIGPEGRNERIILYDVENTPVAAYNLSKTIVLEIMKMLQGLLSTAMG</sequence>
<accession>L7J8F1</accession>
<gene>
    <name evidence="1" type="ORF">OOW_P131scaffold00756g1</name>
</gene>
<dbReference type="EMBL" id="JH795718">
    <property type="protein sequence ID" value="ELQ64129.1"/>
    <property type="molecule type" value="Genomic_DNA"/>
</dbReference>
<reference evidence="1" key="1">
    <citation type="journal article" date="2012" name="PLoS Genet.">
        <title>Comparative analysis of the genomes of two field isolates of the rice blast fungus Magnaporthe oryzae.</title>
        <authorList>
            <person name="Xue M."/>
            <person name="Yang J."/>
            <person name="Li Z."/>
            <person name="Hu S."/>
            <person name="Yao N."/>
            <person name="Dean R.A."/>
            <person name="Zhao W."/>
            <person name="Shen M."/>
            <person name="Zhang H."/>
            <person name="Li C."/>
            <person name="Liu L."/>
            <person name="Cao L."/>
            <person name="Xu X."/>
            <person name="Xing Y."/>
            <person name="Hsiang T."/>
            <person name="Zhang Z."/>
            <person name="Xu J.R."/>
            <person name="Peng Y.L."/>
        </authorList>
    </citation>
    <scope>NUCLEOTIDE SEQUENCE [LARGE SCALE GENOMIC DNA]</scope>
    <source>
        <strain evidence="1">P131</strain>
    </source>
</reference>
<organism>
    <name type="scientific">Pyricularia oryzae (strain P131)</name>
    <name type="common">Rice blast fungus</name>
    <name type="synonym">Magnaporthe oryzae</name>
    <dbReference type="NCBI Taxonomy" id="1143193"/>
    <lineage>
        <taxon>Eukaryota</taxon>
        <taxon>Fungi</taxon>
        <taxon>Dikarya</taxon>
        <taxon>Ascomycota</taxon>
        <taxon>Pezizomycotina</taxon>
        <taxon>Sordariomycetes</taxon>
        <taxon>Sordariomycetidae</taxon>
        <taxon>Magnaporthales</taxon>
        <taxon>Pyriculariaceae</taxon>
        <taxon>Pyricularia</taxon>
    </lineage>
</organism>
<proteinExistence type="predicted"/>